<accession>S9R5E8</accession>
<proteinExistence type="predicted"/>
<evidence type="ECO:0008006" key="4">
    <source>
        <dbReference type="Google" id="ProtNLM"/>
    </source>
</evidence>
<keyword evidence="3" id="KW-1185">Reference proteome</keyword>
<dbReference type="STRING" id="1123069.ruthe_00786"/>
<keyword evidence="1" id="KW-0472">Membrane</keyword>
<evidence type="ECO:0000313" key="3">
    <source>
        <dbReference type="Proteomes" id="UP000015346"/>
    </source>
</evidence>
<evidence type="ECO:0000256" key="1">
    <source>
        <dbReference type="SAM" id="Phobius"/>
    </source>
</evidence>
<organism evidence="2 3">
    <name type="scientific">Rubellimicrobium thermophilum DSM 16684</name>
    <dbReference type="NCBI Taxonomy" id="1123069"/>
    <lineage>
        <taxon>Bacteria</taxon>
        <taxon>Pseudomonadati</taxon>
        <taxon>Pseudomonadota</taxon>
        <taxon>Alphaproteobacteria</taxon>
        <taxon>Rhodobacterales</taxon>
        <taxon>Roseobacteraceae</taxon>
        <taxon>Rubellimicrobium</taxon>
    </lineage>
</organism>
<dbReference type="AlphaFoldDB" id="S9R5E8"/>
<dbReference type="EMBL" id="AOLV01000009">
    <property type="protein sequence ID" value="EPX87117.1"/>
    <property type="molecule type" value="Genomic_DNA"/>
</dbReference>
<evidence type="ECO:0000313" key="2">
    <source>
        <dbReference type="EMBL" id="EPX87117.1"/>
    </source>
</evidence>
<feature type="transmembrane region" description="Helical" evidence="1">
    <location>
        <begin position="65"/>
        <end position="84"/>
    </location>
</feature>
<reference evidence="2 3" key="1">
    <citation type="journal article" date="2013" name="Stand. Genomic Sci.">
        <title>Genome sequence of the reddish-pigmented Rubellimicrobium thermophilum type strain (DSM 16684(T)), a member of the Roseobacter clade.</title>
        <authorList>
            <person name="Fiebig A."/>
            <person name="Riedel T."/>
            <person name="Gronow S."/>
            <person name="Petersen J."/>
            <person name="Klenk H.P."/>
            <person name="Goker M."/>
        </authorList>
    </citation>
    <scope>NUCLEOTIDE SEQUENCE [LARGE SCALE GENOMIC DNA]</scope>
    <source>
        <strain evidence="2 3">DSM 16684</strain>
    </source>
</reference>
<keyword evidence="1" id="KW-0812">Transmembrane</keyword>
<feature type="transmembrane region" description="Helical" evidence="1">
    <location>
        <begin position="40"/>
        <end position="59"/>
    </location>
</feature>
<dbReference type="RefSeq" id="WP_021096891.1">
    <property type="nucleotide sequence ID" value="NZ_KE557320.1"/>
</dbReference>
<comment type="caution">
    <text evidence="2">The sequence shown here is derived from an EMBL/GenBank/DDBJ whole genome shotgun (WGS) entry which is preliminary data.</text>
</comment>
<sequence>MGQAKANRDKRRLLRQFAAIERLAPATRGPLRPLLDPRWVLIRVPVAILLIIGGLLSFLPFLGVWMLPLGMLLLAVDIPALRPVTNVLMIRGRRWISSRLRRFRHR</sequence>
<protein>
    <recommendedName>
        <fullName evidence="4">Transmembrane protein (PGPGW)</fullName>
    </recommendedName>
</protein>
<gene>
    <name evidence="2" type="ORF">ruthe_00786</name>
</gene>
<dbReference type="Proteomes" id="UP000015346">
    <property type="component" value="Unassembled WGS sequence"/>
</dbReference>
<dbReference type="OrthoDB" id="5959103at2"/>
<keyword evidence="1" id="KW-1133">Transmembrane helix</keyword>
<dbReference type="HOGENOM" id="CLU_145985_1_0_5"/>
<name>S9R5E8_9RHOB</name>